<dbReference type="Pfam" id="PF05721">
    <property type="entry name" value="PhyH"/>
    <property type="match status" value="1"/>
</dbReference>
<sequence>MISAAQIDQYNKEGFTIVENVFTQDEFQPILDEFEQIVDSFAESAFSAGKISNKHSDKNVFKRLAALENDFKGSSVLIHHKGELKPALANLWGSNKLLDMVEHWVGKDISGHPVWNIRSKTPQTVRMTVPWHQDSAYLKEGAEKTIQPAAWIPFLDVDKNNGCLQVVRGGHNPERILEHKLEKKAGVKDSWYLYIEDKNIPENDIVTCEMKVGSVLFLHQLIPHRSLENFSEDVRWSVDLRFQNPKDESGFHTGLVDPIIMRKADDPSYTADWDLWFKGYEAEHTKFRGRSGKDEFDSTLEGAWLERWDK</sequence>
<dbReference type="AlphaFoldDB" id="A0A381W024"/>
<proteinExistence type="predicted"/>
<accession>A0A381W024</accession>
<gene>
    <name evidence="1" type="ORF">METZ01_LOCUS98770</name>
</gene>
<dbReference type="PANTHER" id="PTHR20883:SF14">
    <property type="entry name" value="PHYTANOYL-COA DIOXYGENASE"/>
    <property type="match status" value="1"/>
</dbReference>
<organism evidence="1">
    <name type="scientific">marine metagenome</name>
    <dbReference type="NCBI Taxonomy" id="408172"/>
    <lineage>
        <taxon>unclassified sequences</taxon>
        <taxon>metagenomes</taxon>
        <taxon>ecological metagenomes</taxon>
    </lineage>
</organism>
<dbReference type="SUPFAM" id="SSF51197">
    <property type="entry name" value="Clavaminate synthase-like"/>
    <property type="match status" value="1"/>
</dbReference>
<dbReference type="PANTHER" id="PTHR20883">
    <property type="entry name" value="PHYTANOYL-COA DIOXYGENASE DOMAIN CONTAINING 1"/>
    <property type="match status" value="1"/>
</dbReference>
<reference evidence="1" key="1">
    <citation type="submission" date="2018-05" db="EMBL/GenBank/DDBJ databases">
        <authorList>
            <person name="Lanie J.A."/>
            <person name="Ng W.-L."/>
            <person name="Kazmierczak K.M."/>
            <person name="Andrzejewski T.M."/>
            <person name="Davidsen T.M."/>
            <person name="Wayne K.J."/>
            <person name="Tettelin H."/>
            <person name="Glass J.I."/>
            <person name="Rusch D."/>
            <person name="Podicherti R."/>
            <person name="Tsui H.-C.T."/>
            <person name="Winkler M.E."/>
        </authorList>
    </citation>
    <scope>NUCLEOTIDE SEQUENCE</scope>
</reference>
<evidence type="ECO:0000313" key="1">
    <source>
        <dbReference type="EMBL" id="SVA45916.1"/>
    </source>
</evidence>
<dbReference type="InterPro" id="IPR008775">
    <property type="entry name" value="Phytyl_CoA_dOase-like"/>
</dbReference>
<name>A0A381W024_9ZZZZ</name>
<protein>
    <submittedName>
        <fullName evidence="1">Uncharacterized protein</fullName>
    </submittedName>
</protein>
<dbReference type="Gene3D" id="2.60.120.620">
    <property type="entry name" value="q2cbj1_9rhob like domain"/>
    <property type="match status" value="1"/>
</dbReference>
<dbReference type="EMBL" id="UINC01010309">
    <property type="protein sequence ID" value="SVA45916.1"/>
    <property type="molecule type" value="Genomic_DNA"/>
</dbReference>